<dbReference type="GeneID" id="38121254"/>
<dbReference type="Pfam" id="PF00620">
    <property type="entry name" value="RhoGAP"/>
    <property type="match status" value="1"/>
</dbReference>
<dbReference type="AlphaFoldDB" id="A0A3D8QEZ4"/>
<dbReference type="PANTHER" id="PTHR23065:SF17">
    <property type="entry name" value="RHO-GTPASE-ACTIVATING PROTEIN RGD2"/>
    <property type="match status" value="1"/>
</dbReference>
<dbReference type="GO" id="GO:0005096">
    <property type="term" value="F:GTPase activator activity"/>
    <property type="evidence" value="ECO:0007669"/>
    <property type="project" value="TreeGrafter"/>
</dbReference>
<dbReference type="InterPro" id="IPR000198">
    <property type="entry name" value="RhoGAP_dom"/>
</dbReference>
<evidence type="ECO:0000256" key="3">
    <source>
        <dbReference type="SAM" id="MobiDB-lite"/>
    </source>
</evidence>
<dbReference type="PROSITE" id="PS50238">
    <property type="entry name" value="RHOGAP"/>
    <property type="match status" value="1"/>
</dbReference>
<dbReference type="PROSITE" id="PS50186">
    <property type="entry name" value="DEP"/>
    <property type="match status" value="1"/>
</dbReference>
<evidence type="ECO:0000259" key="5">
    <source>
        <dbReference type="PROSITE" id="PS50238"/>
    </source>
</evidence>
<evidence type="ECO:0008006" key="9">
    <source>
        <dbReference type="Google" id="ProtNLM"/>
    </source>
</evidence>
<dbReference type="SMART" id="SM00324">
    <property type="entry name" value="RhoGAP"/>
    <property type="match status" value="1"/>
</dbReference>
<keyword evidence="1 2" id="KW-0175">Coiled coil</keyword>
<feature type="compositionally biased region" description="Low complexity" evidence="3">
    <location>
        <begin position="172"/>
        <end position="183"/>
    </location>
</feature>
<dbReference type="FunFam" id="1.20.1270.60:FF:000073">
    <property type="entry name" value="RhoGAP and Fes/CIP4 domain protein"/>
    <property type="match status" value="1"/>
</dbReference>
<proteinExistence type="predicted"/>
<dbReference type="InterPro" id="IPR008936">
    <property type="entry name" value="Rho_GTPase_activation_prot"/>
</dbReference>
<evidence type="ECO:0000313" key="7">
    <source>
        <dbReference type="EMBL" id="RDW60426.1"/>
    </source>
</evidence>
<dbReference type="PANTHER" id="PTHR23065">
    <property type="entry name" value="PROLINE-SERINE-THREONINE PHOSPHATASE INTERACTING PROTEIN 1"/>
    <property type="match status" value="1"/>
</dbReference>
<dbReference type="InterPro" id="IPR000591">
    <property type="entry name" value="DEP_dom"/>
</dbReference>
<feature type="coiled-coil region" evidence="2">
    <location>
        <begin position="115"/>
        <end position="142"/>
    </location>
</feature>
<dbReference type="FunFam" id="1.10.555.10:FF:000044">
    <property type="entry name" value="Rho-gtpase-activating protein 8"/>
    <property type="match status" value="1"/>
</dbReference>
<feature type="compositionally biased region" description="Polar residues" evidence="3">
    <location>
        <begin position="734"/>
        <end position="743"/>
    </location>
</feature>
<dbReference type="SUPFAM" id="SSF103657">
    <property type="entry name" value="BAR/IMD domain-like"/>
    <property type="match status" value="1"/>
</dbReference>
<feature type="compositionally biased region" description="Basic and acidic residues" evidence="3">
    <location>
        <begin position="686"/>
        <end position="705"/>
    </location>
</feature>
<dbReference type="InterPro" id="IPR036390">
    <property type="entry name" value="WH_DNA-bd_sf"/>
</dbReference>
<dbReference type="InterPro" id="IPR031160">
    <property type="entry name" value="F_BAR_dom"/>
</dbReference>
<dbReference type="GO" id="GO:0005737">
    <property type="term" value="C:cytoplasm"/>
    <property type="evidence" value="ECO:0007669"/>
    <property type="project" value="TreeGrafter"/>
</dbReference>
<sequence>MPGFADSFWTPDYATGLGVLYGKLQQGIVENKQILTVASMRADAEETYSSKLGDIAPSVDRMVAGFAKDDGASVRKAYEGTRTEMVEASRNHQKIAANIRELVVSPFRRWCDQHEARIENSHDDLQSRIKEHTKQVDLVKKLRSHYFNKCRVLEDLEEENKLAFQAPETSPKIKPTPKIILPDNEPEDDEPVELGDRVYTPDDLKKLLVHMLETIPQGEIKVPIIGTYQNTSTGADIVEYTQKYLNATSLSYAERIGQDLVDNGFLRLVGNMGSTFANSSKMRYQWRPKCFQISGIPEKKTALMRVTSVATSEDGIDSPIASVSEMLAGWNPLNNPYPNETPAEKLRREAREADERYKAAVRKLDLIRCKLEEEIVANLRFMEQCELDRLKAIKAVVLDFSGAISNVIPNLQSTVDHMMLYQETIQPLGDLRYLLENYRTGGFVPKVQAYENYYGSVEDQIFGVDLEARARADRKRVPVIVTTLLTYLDNCYPELEGDESRRAIWLIDVPLGATHHLRHALNNRKGDFFEVLQKYEIPVVASALKLYLLELPDSLVSSQVYEIIKTIYSTTANETTEEGRIKVLQSTLGQLRLNNIATLDAIMTHFTRLIDLTSADETYVSALAQSLSPCVLRPRSESSLTMDERHSYRLIRDLFAHKDTIFGELKRQSSGLHGTAPRPRAISTDESNRRAAMEARNRAIMDRSRAHSPAPPRKHRRDRSSGPEPGRFPINVSGAKTPTTARNSLDVPGSPSPTSAASAAAAAADELSTVNIDSPEPATNGTSATAVAAVESPTDPDHPSEPTTASPPSEAPSDDSQTPTPPIHTEEPATTNLNRSSMSRSSGIHTRKPGLGSRSSFPIIAGETGTDSKRSSIAESVTEPKGVTLEDKPMDD</sequence>
<dbReference type="GO" id="GO:0007010">
    <property type="term" value="P:cytoskeleton organization"/>
    <property type="evidence" value="ECO:0007669"/>
    <property type="project" value="TreeGrafter"/>
</dbReference>
<feature type="region of interest" description="Disordered" evidence="3">
    <location>
        <begin position="666"/>
        <end position="892"/>
    </location>
</feature>
<feature type="compositionally biased region" description="Polar residues" evidence="3">
    <location>
        <begin position="768"/>
        <end position="785"/>
    </location>
</feature>
<protein>
    <recommendedName>
        <fullName evidence="9">Rho-GTPase-activating protein 8</fullName>
    </recommendedName>
</protein>
<evidence type="ECO:0000259" key="6">
    <source>
        <dbReference type="PROSITE" id="PS51741"/>
    </source>
</evidence>
<feature type="compositionally biased region" description="Low complexity" evidence="3">
    <location>
        <begin position="755"/>
        <end position="764"/>
    </location>
</feature>
<dbReference type="SUPFAM" id="SSF46785">
    <property type="entry name" value="Winged helix' DNA-binding domain"/>
    <property type="match status" value="1"/>
</dbReference>
<dbReference type="RefSeq" id="XP_026598538.1">
    <property type="nucleotide sequence ID" value="XM_026752900.1"/>
</dbReference>
<evidence type="ECO:0000259" key="4">
    <source>
        <dbReference type="PROSITE" id="PS50186"/>
    </source>
</evidence>
<dbReference type="SUPFAM" id="SSF48350">
    <property type="entry name" value="GTPase activation domain, GAP"/>
    <property type="match status" value="1"/>
</dbReference>
<dbReference type="Pfam" id="PF00611">
    <property type="entry name" value="FCH"/>
    <property type="match status" value="1"/>
</dbReference>
<feature type="compositionally biased region" description="Polar residues" evidence="3">
    <location>
        <begin position="828"/>
        <end position="844"/>
    </location>
</feature>
<name>A0A3D8QEZ4_9EURO</name>
<feature type="region of interest" description="Disordered" evidence="3">
    <location>
        <begin position="166"/>
        <end position="193"/>
    </location>
</feature>
<dbReference type="CDD" id="cd04399">
    <property type="entry name" value="RhoGAP_fRGD2"/>
    <property type="match status" value="1"/>
</dbReference>
<dbReference type="GO" id="GO:0005886">
    <property type="term" value="C:plasma membrane"/>
    <property type="evidence" value="ECO:0007669"/>
    <property type="project" value="TreeGrafter"/>
</dbReference>
<dbReference type="FunFam" id="1.20.1270.60:FF:000050">
    <property type="entry name" value="RhoGAP and Fes/CIP4 domain protein"/>
    <property type="match status" value="1"/>
</dbReference>
<evidence type="ECO:0000313" key="8">
    <source>
        <dbReference type="Proteomes" id="UP000256690"/>
    </source>
</evidence>
<dbReference type="Gene3D" id="1.10.555.10">
    <property type="entry name" value="Rho GTPase activation protein"/>
    <property type="match status" value="1"/>
</dbReference>
<evidence type="ECO:0000256" key="2">
    <source>
        <dbReference type="SAM" id="Coils"/>
    </source>
</evidence>
<keyword evidence="8" id="KW-1185">Reference proteome</keyword>
<dbReference type="SMART" id="SM00055">
    <property type="entry name" value="FCH"/>
    <property type="match status" value="1"/>
</dbReference>
<feature type="domain" description="DEP" evidence="4">
    <location>
        <begin position="227"/>
        <end position="296"/>
    </location>
</feature>
<dbReference type="GO" id="GO:0007264">
    <property type="term" value="P:small GTPase-mediated signal transduction"/>
    <property type="evidence" value="ECO:0007669"/>
    <property type="project" value="TreeGrafter"/>
</dbReference>
<comment type="caution">
    <text evidence="7">The sequence shown here is derived from an EMBL/GenBank/DDBJ whole genome shotgun (WGS) entry which is preliminary data.</text>
</comment>
<dbReference type="STRING" id="1810919.A0A3D8QEZ4"/>
<dbReference type="Proteomes" id="UP000256690">
    <property type="component" value="Unassembled WGS sequence"/>
</dbReference>
<evidence type="ECO:0000256" key="1">
    <source>
        <dbReference type="PROSITE-ProRule" id="PRU01077"/>
    </source>
</evidence>
<feature type="domain" description="Rho-GAP" evidence="5">
    <location>
        <begin position="464"/>
        <end position="662"/>
    </location>
</feature>
<gene>
    <name evidence="7" type="ORF">DSM5745_10884</name>
</gene>
<feature type="compositionally biased region" description="Acidic residues" evidence="3">
    <location>
        <begin position="184"/>
        <end position="193"/>
    </location>
</feature>
<dbReference type="InterPro" id="IPR027267">
    <property type="entry name" value="AH/BAR_dom_sf"/>
</dbReference>
<reference evidence="7 8" key="1">
    <citation type="journal article" date="2018" name="IMA Fungus">
        <title>IMA Genome-F 9: Draft genome sequence of Annulohypoxylon stygium, Aspergillus mulundensis, Berkeleyomyces basicola (syn. Thielaviopsis basicola), Ceratocystis smalleyi, two Cercospora beticola strains, Coleophoma cylindrospora, Fusarium fracticaudum, Phialophora cf. hyalina, and Morchella septimelata.</title>
        <authorList>
            <person name="Wingfield B.D."/>
            <person name="Bills G.F."/>
            <person name="Dong Y."/>
            <person name="Huang W."/>
            <person name="Nel W.J."/>
            <person name="Swalarsk-Parry B.S."/>
            <person name="Vaghefi N."/>
            <person name="Wilken P.M."/>
            <person name="An Z."/>
            <person name="de Beer Z.W."/>
            <person name="De Vos L."/>
            <person name="Chen L."/>
            <person name="Duong T.A."/>
            <person name="Gao Y."/>
            <person name="Hammerbacher A."/>
            <person name="Kikkert J.R."/>
            <person name="Li Y."/>
            <person name="Li H."/>
            <person name="Li K."/>
            <person name="Li Q."/>
            <person name="Liu X."/>
            <person name="Ma X."/>
            <person name="Naidoo K."/>
            <person name="Pethybridge S.J."/>
            <person name="Sun J."/>
            <person name="Steenkamp E.T."/>
            <person name="van der Nest M.A."/>
            <person name="van Wyk S."/>
            <person name="Wingfield M.J."/>
            <person name="Xiong C."/>
            <person name="Yue Q."/>
            <person name="Zhang X."/>
        </authorList>
    </citation>
    <scope>NUCLEOTIDE SEQUENCE [LARGE SCALE GENOMIC DNA]</scope>
    <source>
        <strain evidence="7 8">DSM 5745</strain>
    </source>
</reference>
<dbReference type="Gene3D" id="1.20.1270.60">
    <property type="entry name" value="Arfaptin homology (AH) domain/BAR domain"/>
    <property type="match status" value="2"/>
</dbReference>
<feature type="domain" description="F-BAR" evidence="6">
    <location>
        <begin position="2"/>
        <end position="430"/>
    </location>
</feature>
<dbReference type="InterPro" id="IPR001060">
    <property type="entry name" value="FCH_dom"/>
</dbReference>
<dbReference type="OrthoDB" id="2155291at2759"/>
<accession>A0A3D8QEZ4</accession>
<dbReference type="Pfam" id="PF00610">
    <property type="entry name" value="DEP"/>
    <property type="match status" value="1"/>
</dbReference>
<dbReference type="EMBL" id="PVWQ01000018">
    <property type="protein sequence ID" value="RDW60426.1"/>
    <property type="molecule type" value="Genomic_DNA"/>
</dbReference>
<organism evidence="7 8">
    <name type="scientific">Aspergillus mulundensis</name>
    <dbReference type="NCBI Taxonomy" id="1810919"/>
    <lineage>
        <taxon>Eukaryota</taxon>
        <taxon>Fungi</taxon>
        <taxon>Dikarya</taxon>
        <taxon>Ascomycota</taxon>
        <taxon>Pezizomycotina</taxon>
        <taxon>Eurotiomycetes</taxon>
        <taxon>Eurotiomycetidae</taxon>
        <taxon>Eurotiales</taxon>
        <taxon>Aspergillaceae</taxon>
        <taxon>Aspergillus</taxon>
        <taxon>Aspergillus subgen. Nidulantes</taxon>
    </lineage>
</organism>
<dbReference type="PROSITE" id="PS51741">
    <property type="entry name" value="F_BAR"/>
    <property type="match status" value="1"/>
</dbReference>
<dbReference type="GO" id="GO:0000935">
    <property type="term" value="C:division septum"/>
    <property type="evidence" value="ECO:0007669"/>
    <property type="project" value="TreeGrafter"/>
</dbReference>